<gene>
    <name evidence="3" type="ordered locus">Pisl_1064</name>
</gene>
<dbReference type="eggNOG" id="arCOG00687">
    <property type="taxonomic scope" value="Archaea"/>
</dbReference>
<dbReference type="SUPFAM" id="SSF51998">
    <property type="entry name" value="PFL-like glycyl radical enzymes"/>
    <property type="match status" value="1"/>
</dbReference>
<evidence type="ECO:0000313" key="4">
    <source>
        <dbReference type="Proteomes" id="UP000002595"/>
    </source>
</evidence>
<evidence type="ECO:0000259" key="2">
    <source>
        <dbReference type="Pfam" id="PF07282"/>
    </source>
</evidence>
<dbReference type="InterPro" id="IPR010095">
    <property type="entry name" value="Cas12f1-like_TNB"/>
</dbReference>
<dbReference type="Pfam" id="PF07282">
    <property type="entry name" value="Cas12f1-like_TNB"/>
    <property type="match status" value="1"/>
</dbReference>
<proteinExistence type="predicted"/>
<evidence type="ECO:0000313" key="3">
    <source>
        <dbReference type="EMBL" id="ABL88237.1"/>
    </source>
</evidence>
<dbReference type="AlphaFoldDB" id="A1RTF5"/>
<keyword evidence="4" id="KW-1185">Reference proteome</keyword>
<dbReference type="GO" id="GO:0003677">
    <property type="term" value="F:DNA binding"/>
    <property type="evidence" value="ECO:0007669"/>
    <property type="project" value="UniProtKB-KW"/>
</dbReference>
<evidence type="ECO:0000256" key="1">
    <source>
        <dbReference type="ARBA" id="ARBA00023125"/>
    </source>
</evidence>
<name>A1RTF5_PYRIL</name>
<accession>A1RTF5</accession>
<dbReference type="HOGENOM" id="CLU_053996_0_0_2"/>
<organism evidence="3 4">
    <name type="scientific">Pyrobaculum islandicum (strain DSM 4184 / JCM 9189 / GEO3)</name>
    <dbReference type="NCBI Taxonomy" id="384616"/>
    <lineage>
        <taxon>Archaea</taxon>
        <taxon>Thermoproteota</taxon>
        <taxon>Thermoprotei</taxon>
        <taxon>Thermoproteales</taxon>
        <taxon>Thermoproteaceae</taxon>
        <taxon>Pyrobaculum</taxon>
    </lineage>
</organism>
<keyword evidence="1" id="KW-0238">DNA-binding</keyword>
<dbReference type="EMBL" id="CP000504">
    <property type="protein sequence ID" value="ABL88237.1"/>
    <property type="molecule type" value="Genomic_DNA"/>
</dbReference>
<reference evidence="3" key="1">
    <citation type="submission" date="2006-12" db="EMBL/GenBank/DDBJ databases">
        <title>Complete sequence of Pyrobaculum islandicum DSM 4184.</title>
        <authorList>
            <person name="Copeland A."/>
            <person name="Lucas S."/>
            <person name="Lapidus A."/>
            <person name="Barry K."/>
            <person name="Detter J.C."/>
            <person name="Glavina del Rio T."/>
            <person name="Dalin E."/>
            <person name="Tice H."/>
            <person name="Pitluck S."/>
            <person name="Meincke L."/>
            <person name="Brettin T."/>
            <person name="Bruce D."/>
            <person name="Han C."/>
            <person name="Tapia R."/>
            <person name="Gilna P."/>
            <person name="Schmutz J."/>
            <person name="Larimer F."/>
            <person name="Land M."/>
            <person name="Hauser L."/>
            <person name="Kyrpides N."/>
            <person name="Mikhailova N."/>
            <person name="Cozen A.E."/>
            <person name="Fitz-Gibbon S.T."/>
            <person name="House C.H."/>
            <person name="Saltikov C."/>
            <person name="Lowe T."/>
            <person name="Richardson P."/>
        </authorList>
    </citation>
    <scope>NUCLEOTIDE SEQUENCE [LARGE SCALE GENOMIC DNA]</scope>
    <source>
        <strain evidence="3">DSM 4184</strain>
    </source>
</reference>
<sequence length="485" mass="56482">MDNARGGKLLMITIALVAAKVNNMAKSPNAAFTTALWVCLVKLLACPHAPFITNRDFSPTTYKAMYAYRTLRVEIPWKLIEERPDVLDLVTRIHLAAKEYVRRLLKELTGQEEPKLTAEELDRLLTLDKRELARQIIEEVFPKYGLGRYFIDQGKVFWRDVVFHRSIPLNVQLRVEDERDTSKAVFVDLKSGIVRVRKTGIPPFAIRLEKGNVTWIRERLQEGAKLKLAFLDINVRRGKDPTYGGLYIALVFAREVTPVEPKALVVIDVNRLDHYVKVGLVVDGRVVELLKFPRKERIRKLEKIHIHIRQLSRALARVDEDRDQRRALDLQRQLWKLETKRYGIIRDVVINAACEIIKLARERQAAIVVDTIEDDTYRELREGNWRDDKKHFLDGLGQLRRRLKESAQWYGLPYLEERLYSTVCPRCGVKMVEENGRFMRCPACGFRAHRDNVPMIWAERRYRELIEKVKQPTFSTPATVTFLTS</sequence>
<feature type="domain" description="Cas12f1-like TNB" evidence="2">
    <location>
        <begin position="397"/>
        <end position="451"/>
    </location>
</feature>
<dbReference type="Proteomes" id="UP000002595">
    <property type="component" value="Chromosome"/>
</dbReference>
<protein>
    <submittedName>
        <fullName evidence="3">Transposase, IS605 OrfB</fullName>
    </submittedName>
</protein>
<dbReference type="KEGG" id="pis:Pisl_1064"/>